<organism evidence="1 2">
    <name type="scientific">Globisporangium ultimum (strain ATCC 200006 / CBS 805.95 / DAOM BR144)</name>
    <name type="common">Pythium ultimum</name>
    <dbReference type="NCBI Taxonomy" id="431595"/>
    <lineage>
        <taxon>Eukaryota</taxon>
        <taxon>Sar</taxon>
        <taxon>Stramenopiles</taxon>
        <taxon>Oomycota</taxon>
        <taxon>Peronosporomycetes</taxon>
        <taxon>Pythiales</taxon>
        <taxon>Pythiaceae</taxon>
        <taxon>Globisporangium</taxon>
    </lineage>
</organism>
<proteinExistence type="predicted"/>
<reference evidence="1" key="3">
    <citation type="submission" date="2015-02" db="UniProtKB">
        <authorList>
            <consortium name="EnsemblProtists"/>
        </authorList>
    </citation>
    <scope>IDENTIFICATION</scope>
    <source>
        <strain evidence="1">DAOM BR144</strain>
    </source>
</reference>
<evidence type="ECO:0000313" key="2">
    <source>
        <dbReference type="Proteomes" id="UP000019132"/>
    </source>
</evidence>
<dbReference type="VEuPathDB" id="FungiDB:PYU1_G000435"/>
<dbReference type="Proteomes" id="UP000019132">
    <property type="component" value="Unassembled WGS sequence"/>
</dbReference>
<evidence type="ECO:0000313" key="1">
    <source>
        <dbReference type="EnsemblProtists" id="PYU1_T000435"/>
    </source>
</evidence>
<dbReference type="InParanoid" id="K3W644"/>
<accession>K3W644</accession>
<reference evidence="2" key="2">
    <citation type="submission" date="2010-04" db="EMBL/GenBank/DDBJ databases">
        <authorList>
            <person name="Buell R."/>
            <person name="Hamilton J."/>
            <person name="Hostetler J."/>
        </authorList>
    </citation>
    <scope>NUCLEOTIDE SEQUENCE [LARGE SCALE GENOMIC DNA]</scope>
    <source>
        <strain evidence="2">DAOM:BR144</strain>
    </source>
</reference>
<dbReference type="AlphaFoldDB" id="K3W644"/>
<keyword evidence="2" id="KW-1185">Reference proteome</keyword>
<dbReference type="HOGENOM" id="CLU_961319_0_0_1"/>
<dbReference type="EnsemblProtists" id="PYU1_T000435">
    <property type="protein sequence ID" value="PYU1_T000435"/>
    <property type="gene ID" value="PYU1_G000435"/>
</dbReference>
<reference evidence="2" key="1">
    <citation type="journal article" date="2010" name="Genome Biol.">
        <title>Genome sequence of the necrotrophic plant pathogen Pythium ultimum reveals original pathogenicity mechanisms and effector repertoire.</title>
        <authorList>
            <person name="Levesque C.A."/>
            <person name="Brouwer H."/>
            <person name="Cano L."/>
            <person name="Hamilton J.P."/>
            <person name="Holt C."/>
            <person name="Huitema E."/>
            <person name="Raffaele S."/>
            <person name="Robideau G.P."/>
            <person name="Thines M."/>
            <person name="Win J."/>
            <person name="Zerillo M.M."/>
            <person name="Beakes G.W."/>
            <person name="Boore J.L."/>
            <person name="Busam D."/>
            <person name="Dumas B."/>
            <person name="Ferriera S."/>
            <person name="Fuerstenberg S.I."/>
            <person name="Gachon C.M."/>
            <person name="Gaulin E."/>
            <person name="Govers F."/>
            <person name="Grenville-Briggs L."/>
            <person name="Horner N."/>
            <person name="Hostetler J."/>
            <person name="Jiang R.H."/>
            <person name="Johnson J."/>
            <person name="Krajaejun T."/>
            <person name="Lin H."/>
            <person name="Meijer H.J."/>
            <person name="Moore B."/>
            <person name="Morris P."/>
            <person name="Phuntmart V."/>
            <person name="Puiu D."/>
            <person name="Shetty J."/>
            <person name="Stajich J.E."/>
            <person name="Tripathy S."/>
            <person name="Wawra S."/>
            <person name="van West P."/>
            <person name="Whitty B.R."/>
            <person name="Coutinho P.M."/>
            <person name="Henrissat B."/>
            <person name="Martin F."/>
            <person name="Thomas P.D."/>
            <person name="Tyler B.M."/>
            <person name="De Vries R.P."/>
            <person name="Kamoun S."/>
            <person name="Yandell M."/>
            <person name="Tisserat N."/>
            <person name="Buell C.R."/>
        </authorList>
    </citation>
    <scope>NUCLEOTIDE SEQUENCE</scope>
    <source>
        <strain evidence="2">DAOM:BR144</strain>
    </source>
</reference>
<name>K3W644_GLOUD</name>
<dbReference type="EMBL" id="GL376636">
    <property type="status" value="NOT_ANNOTATED_CDS"/>
    <property type="molecule type" value="Genomic_DNA"/>
</dbReference>
<protein>
    <submittedName>
        <fullName evidence="1">Uncharacterized protein</fullName>
    </submittedName>
</protein>
<dbReference type="eggNOG" id="ENOG502SVHH">
    <property type="taxonomic scope" value="Eukaryota"/>
</dbReference>
<sequence length="290" mass="33361">MESKTYSEAAESFQPELIDIDYVEIKGPPSCLEVISRAEFTVGTFKRDLPKRNGQYLLLAYQPGYVYVKVTHEQRADIVEDLSVRFGVVLEPSADPTVLLKSVSRRIVSSQLASMLEGLEVTEVIYVNYGMKAPIRFYNWLSLLPDSCSVIVDVGVEDMLKDEDFVVLTRFTGGPMIEHIYHNFELFSLLQYGYGQAFGTCLIEAKRNVHTNMLKAHVYSSIVHSLKANVQAVWVPKPRNVKALRRYEEYYKRLSVAYLRDGGRCCLIRTKIRIRMCSYKTLLEDFRRLR</sequence>